<keyword evidence="2" id="KW-1185">Reference proteome</keyword>
<proteinExistence type="predicted"/>
<dbReference type="EMBL" id="BSNV01000007">
    <property type="protein sequence ID" value="GLQ66061.1"/>
    <property type="molecule type" value="Genomic_DNA"/>
</dbReference>
<dbReference type="RefSeq" id="WP_099287259.1">
    <property type="nucleotide sequence ID" value="NZ_BEWP01000012.1"/>
</dbReference>
<comment type="caution">
    <text evidence="1">The sequence shown here is derived from an EMBL/GenBank/DDBJ whole genome shotgun (WGS) entry which is preliminary data.</text>
</comment>
<sequence>MILDILKVYGYDEPSYMTETDQNVYWFSLDQFWVIDTSVAPVFRLVGPFSSIEEAQKCAKRIEVEYQKLIRKEIDLAAFKAFLEQENTERECVMRASRQADLASYTPTASPQKKSTLEP</sequence>
<organism evidence="1 2">
    <name type="scientific">Gluconobacter kondonii</name>
    <dbReference type="NCBI Taxonomy" id="941463"/>
    <lineage>
        <taxon>Bacteria</taxon>
        <taxon>Pseudomonadati</taxon>
        <taxon>Pseudomonadota</taxon>
        <taxon>Alphaproteobacteria</taxon>
        <taxon>Acetobacterales</taxon>
        <taxon>Acetobacteraceae</taxon>
        <taxon>Gluconobacter</taxon>
    </lineage>
</organism>
<reference evidence="2" key="1">
    <citation type="journal article" date="2019" name="Int. J. Syst. Evol. Microbiol.">
        <title>The Global Catalogue of Microorganisms (GCM) 10K type strain sequencing project: providing services to taxonomists for standard genome sequencing and annotation.</title>
        <authorList>
            <consortium name="The Broad Institute Genomics Platform"/>
            <consortium name="The Broad Institute Genome Sequencing Center for Infectious Disease"/>
            <person name="Wu L."/>
            <person name="Ma J."/>
        </authorList>
    </citation>
    <scope>NUCLEOTIDE SEQUENCE [LARGE SCALE GENOMIC DNA]</scope>
    <source>
        <strain evidence="2">NBRC 3266</strain>
    </source>
</reference>
<dbReference type="GeneID" id="76195528"/>
<dbReference type="Proteomes" id="UP001156629">
    <property type="component" value="Unassembled WGS sequence"/>
</dbReference>
<name>A0ABQ5WTT2_9PROT</name>
<accession>A0ABQ5WTT2</accession>
<gene>
    <name evidence="1" type="ORF">GCM10007870_16450</name>
</gene>
<evidence type="ECO:0000313" key="1">
    <source>
        <dbReference type="EMBL" id="GLQ66061.1"/>
    </source>
</evidence>
<evidence type="ECO:0000313" key="2">
    <source>
        <dbReference type="Proteomes" id="UP001156629"/>
    </source>
</evidence>
<protein>
    <submittedName>
        <fullName evidence="1">Uncharacterized protein</fullName>
    </submittedName>
</protein>